<dbReference type="SMART" id="SM00022">
    <property type="entry name" value="PLAc"/>
    <property type="match status" value="1"/>
</dbReference>
<comment type="similarity">
    <text evidence="1 8">Belongs to the lysophospholipase family.</text>
</comment>
<feature type="domain" description="PLA2c" evidence="9">
    <location>
        <begin position="404"/>
        <end position="948"/>
    </location>
</feature>
<dbReference type="Gene3D" id="3.40.1090.10">
    <property type="entry name" value="Cytosolic phospholipase A2 catalytic domain"/>
    <property type="match status" value="1"/>
</dbReference>
<protein>
    <recommendedName>
        <fullName evidence="8">Lysophospholipase</fullName>
        <ecNumber evidence="8">3.1.1.5</ecNumber>
    </recommendedName>
</protein>
<dbReference type="Pfam" id="PF01735">
    <property type="entry name" value="PLA2_B"/>
    <property type="match status" value="1"/>
</dbReference>
<evidence type="ECO:0000256" key="8">
    <source>
        <dbReference type="RuleBase" id="RU362103"/>
    </source>
</evidence>
<dbReference type="GO" id="GO:0004622">
    <property type="term" value="F:phosphatidylcholine lysophospholipase activity"/>
    <property type="evidence" value="ECO:0007669"/>
    <property type="project" value="UniProtKB-EC"/>
</dbReference>
<dbReference type="SUPFAM" id="SSF52151">
    <property type="entry name" value="FabD/lysophospholipase-like"/>
    <property type="match status" value="1"/>
</dbReference>
<gene>
    <name evidence="10" type="primary">PLB1_1</name>
    <name evidence="10" type="ORF">QQX98_003544</name>
</gene>
<name>A0ABR1HDX1_9HYPO</name>
<sequence>MSSTVTPQETRQGGFGTSGAEKRYVLLNAFDFFEPGMLSPGQWKNPADKGLEKFNIAFWVEYAKLLERGGFFALFLADTLGGYDVYGGSIDETIRRATQYPALDPSIPIAAMAAVTKKLAFAITSSTSHEPPLLLARRFSTLDHLTQGRFGWNIVTGWKKSAFQAIGLDEAIDHDLRYERSDEYLRLLYKIWEGSWADDAVVEDRESDIYANPDRVRTIKHEGRFYKFMSKHIVPPSPQHTPFLFQAGASGAGIDFASTHAEAAFVGGTTPSQTAPKVAKLRASLAEKCRDARRFKVFISFCPILGKTEEEAKAKLEGYKKYASVIGGLVQGRRPWISWQLRQQPSEDVNYCMMLTRGRNILASVLLASLATVFCVSPDGGTGKLLERRAVPNAPDGYAPSRVSCPATRPAIRTATALSAEETAWVPLRDNNTISALKAVLSRANIGDIDTDAYIEDIVSNGGAVPRIGIAVSGGGYRALMNGAGAIAAFDNRTKSSLGKGQLGGILQAATYLSGLSGGSWLVGSLYVQNFTTVESIISSSSGFLSKLWQFNDSIIEGPAELSAAKYYRELYQDVKDKRDAGYNTTITDYWGRALSYQLVNASDGGPAYTFSSIAKDIEFAQARAPMPIIVALERPFGQLQLPENSTVFEFNPWEMGSYDPRVAAFAPLKFVGSNFTNGTIGRGGSCISGVDNAGFVMGTSSSLFNQAFLQIDKASRVPDFLLRAINETLADLGEENRDIASWPNPFYRYNPGENMNANTTVLTLVDGGEDLQNIPLHPLTLSDRRVDAIFAIDGSADTKTSWPNGTALVATYKKSSSGFSTQNSKFPRVPDQNTFVNLGLNKRPTFFGCDSDSDTSSGPLIVYLPNAPYTYQSNFSTFNLEYSDDERDQIILNGYNVATMGNGTVDSDWPSCVGCAVLARSLVRTKTDIPAKCVDCFARYCWNGTTNSTVPGTYEPEQIVEDGAGRPVPWVGGAAFVVCVVLLLTM</sequence>
<evidence type="ECO:0000256" key="5">
    <source>
        <dbReference type="ARBA" id="ARBA00023180"/>
    </source>
</evidence>
<dbReference type="Proteomes" id="UP001498476">
    <property type="component" value="Unassembled WGS sequence"/>
</dbReference>
<dbReference type="PANTHER" id="PTHR10728">
    <property type="entry name" value="CYTOSOLIC PHOSPHOLIPASE A2"/>
    <property type="match status" value="1"/>
</dbReference>
<reference evidence="10 11" key="1">
    <citation type="journal article" date="2025" name="Microbiol. Resour. Announc.">
        <title>Draft genome sequences for Neonectria magnoliae and Neonectria punicea, canker pathogens of Liriodendron tulipifera and Acer saccharum in West Virginia.</title>
        <authorList>
            <person name="Petronek H.M."/>
            <person name="Kasson M.T."/>
            <person name="Metheny A.M."/>
            <person name="Stauder C.M."/>
            <person name="Lovett B."/>
            <person name="Lynch S.C."/>
            <person name="Garnas J.R."/>
            <person name="Kasson L.R."/>
            <person name="Stajich J.E."/>
        </authorList>
    </citation>
    <scope>NUCLEOTIDE SEQUENCE [LARGE SCALE GENOMIC DNA]</scope>
    <source>
        <strain evidence="10 11">NRRL 64653</strain>
    </source>
</reference>
<evidence type="ECO:0000259" key="9">
    <source>
        <dbReference type="PROSITE" id="PS51210"/>
    </source>
</evidence>
<evidence type="ECO:0000256" key="4">
    <source>
        <dbReference type="ARBA" id="ARBA00023098"/>
    </source>
</evidence>
<dbReference type="Pfam" id="PF00296">
    <property type="entry name" value="Bac_luciferase"/>
    <property type="match status" value="1"/>
</dbReference>
<proteinExistence type="inferred from homology"/>
<dbReference type="EMBL" id="JAZAVJ010000041">
    <property type="protein sequence ID" value="KAK7419042.1"/>
    <property type="molecule type" value="Genomic_DNA"/>
</dbReference>
<dbReference type="PANTHER" id="PTHR10728:SF62">
    <property type="entry name" value="LYSOPHOSPHOLIPASE"/>
    <property type="match status" value="1"/>
</dbReference>
<dbReference type="InterPro" id="IPR016035">
    <property type="entry name" value="Acyl_Trfase/lysoPLipase"/>
</dbReference>
<dbReference type="Gene3D" id="3.20.20.30">
    <property type="entry name" value="Luciferase-like domain"/>
    <property type="match status" value="1"/>
</dbReference>
<evidence type="ECO:0000256" key="3">
    <source>
        <dbReference type="ARBA" id="ARBA00022963"/>
    </source>
</evidence>
<dbReference type="InterPro" id="IPR011251">
    <property type="entry name" value="Luciferase-like_dom"/>
</dbReference>
<evidence type="ECO:0000256" key="6">
    <source>
        <dbReference type="ARBA" id="ARBA00033748"/>
    </source>
</evidence>
<dbReference type="PROSITE" id="PS51210">
    <property type="entry name" value="PLA2C"/>
    <property type="match status" value="1"/>
</dbReference>
<comment type="catalytic activity">
    <reaction evidence="8">
        <text>a 1-acyl-sn-glycero-3-phosphocholine + H2O = sn-glycerol 3-phosphocholine + a fatty acid + H(+)</text>
        <dbReference type="Rhea" id="RHEA:15177"/>
        <dbReference type="ChEBI" id="CHEBI:15377"/>
        <dbReference type="ChEBI" id="CHEBI:15378"/>
        <dbReference type="ChEBI" id="CHEBI:16870"/>
        <dbReference type="ChEBI" id="CHEBI:28868"/>
        <dbReference type="ChEBI" id="CHEBI:58168"/>
        <dbReference type="EC" id="3.1.1.5"/>
    </reaction>
</comment>
<keyword evidence="5" id="KW-0325">Glycoprotein</keyword>
<comment type="similarity">
    <text evidence="6">Belongs to the NtaA/SnaA/DszA monooxygenase family.</text>
</comment>
<dbReference type="InterPro" id="IPR016215">
    <property type="entry name" value="NTA_MOA"/>
</dbReference>
<evidence type="ECO:0000313" key="11">
    <source>
        <dbReference type="Proteomes" id="UP001498476"/>
    </source>
</evidence>
<keyword evidence="4 7" id="KW-0443">Lipid metabolism</keyword>
<evidence type="ECO:0000256" key="1">
    <source>
        <dbReference type="ARBA" id="ARBA00008780"/>
    </source>
</evidence>
<evidence type="ECO:0000256" key="2">
    <source>
        <dbReference type="ARBA" id="ARBA00022801"/>
    </source>
</evidence>
<keyword evidence="2 7" id="KW-0378">Hydrolase</keyword>
<keyword evidence="11" id="KW-1185">Reference proteome</keyword>
<dbReference type="EC" id="3.1.1.5" evidence="8"/>
<dbReference type="SUPFAM" id="SSF51679">
    <property type="entry name" value="Bacterial luciferase-like"/>
    <property type="match status" value="1"/>
</dbReference>
<accession>A0ABR1HDX1</accession>
<dbReference type="NCBIfam" id="TIGR03860">
    <property type="entry name" value="FMN_nitrolo"/>
    <property type="match status" value="1"/>
</dbReference>
<comment type="caution">
    <text evidence="10">The sequence shown here is derived from an EMBL/GenBank/DDBJ whole genome shotgun (WGS) entry which is preliminary data.</text>
</comment>
<organism evidence="10 11">
    <name type="scientific">Neonectria punicea</name>
    <dbReference type="NCBI Taxonomy" id="979145"/>
    <lineage>
        <taxon>Eukaryota</taxon>
        <taxon>Fungi</taxon>
        <taxon>Dikarya</taxon>
        <taxon>Ascomycota</taxon>
        <taxon>Pezizomycotina</taxon>
        <taxon>Sordariomycetes</taxon>
        <taxon>Hypocreomycetidae</taxon>
        <taxon>Hypocreales</taxon>
        <taxon>Nectriaceae</taxon>
        <taxon>Neonectria</taxon>
    </lineage>
</organism>
<dbReference type="InterPro" id="IPR036661">
    <property type="entry name" value="Luciferase-like_sf"/>
</dbReference>
<dbReference type="InterPro" id="IPR002642">
    <property type="entry name" value="LysoPLipase_cat_dom"/>
</dbReference>
<evidence type="ECO:0000313" key="10">
    <source>
        <dbReference type="EMBL" id="KAK7419042.1"/>
    </source>
</evidence>
<keyword evidence="3 7" id="KW-0442">Lipid degradation</keyword>
<evidence type="ECO:0000256" key="7">
    <source>
        <dbReference type="PROSITE-ProRule" id="PRU00555"/>
    </source>
</evidence>